<evidence type="ECO:0000313" key="9">
    <source>
        <dbReference type="Proteomes" id="UP000245125"/>
    </source>
</evidence>
<keyword evidence="3 6" id="KW-0812">Transmembrane</keyword>
<comment type="subcellular location">
    <subcellularLocation>
        <location evidence="1">Cell membrane</location>
        <topology evidence="1">Multi-pass membrane protein</topology>
    </subcellularLocation>
</comment>
<dbReference type="Pfam" id="PF02687">
    <property type="entry name" value="FtsX"/>
    <property type="match status" value="1"/>
</dbReference>
<evidence type="ECO:0000256" key="2">
    <source>
        <dbReference type="ARBA" id="ARBA00022475"/>
    </source>
</evidence>
<keyword evidence="9" id="KW-1185">Reference proteome</keyword>
<dbReference type="EMBL" id="OUUY01000123">
    <property type="protein sequence ID" value="SPQ01828.1"/>
    <property type="molecule type" value="Genomic_DNA"/>
</dbReference>
<dbReference type="InterPro" id="IPR051125">
    <property type="entry name" value="ABC-4/HrtB_transporter"/>
</dbReference>
<dbReference type="PANTHER" id="PTHR43738:SF2">
    <property type="entry name" value="ABC TRANSPORTER PERMEASE"/>
    <property type="match status" value="1"/>
</dbReference>
<keyword evidence="4 6" id="KW-1133">Transmembrane helix</keyword>
<feature type="transmembrane region" description="Helical" evidence="6">
    <location>
        <begin position="269"/>
        <end position="292"/>
    </location>
</feature>
<evidence type="ECO:0000259" key="7">
    <source>
        <dbReference type="Pfam" id="PF02687"/>
    </source>
</evidence>
<name>A0A2U3QKA8_9BACT</name>
<evidence type="ECO:0000256" key="5">
    <source>
        <dbReference type="ARBA" id="ARBA00023136"/>
    </source>
</evidence>
<evidence type="ECO:0000256" key="1">
    <source>
        <dbReference type="ARBA" id="ARBA00004651"/>
    </source>
</evidence>
<evidence type="ECO:0000256" key="4">
    <source>
        <dbReference type="ARBA" id="ARBA00022989"/>
    </source>
</evidence>
<dbReference type="OrthoDB" id="9767914at2"/>
<sequence>MKRIKISGLALKNLRRKFVRTAVLLLLVAVVTGTLLGATIFISGMRNALKIGTYRLGADVLVVPEKNEAQAKAALLSGEPTSFFMDRSVYDSVKNIEGVKRASPQLFIKPASFTCCYNVEAFLVAFDPASDFTVTPWLQKNLKKPLIDNDVITGSSLPVLKGDSLPFFGTLFNVVGTMEPTGMKFFDQSVFMTMDAAYAMAANSKTKSMQPIDIDTSKISAVMVQVQENFTPDRVAIRIEHSVNGVKAIASDEVVSNVRRQLAGLLKGILGISALLWVISLLMMGFAFYMIVNERQRELGLLRAMGAKRAQIFALILNEAVLISVTGGLFGIAVGFSLLLAFKDIMIKSLKLPYLLPSGDILIELVFGAILFSIITGLLASLLPAASASRMEPYEAIRKGE</sequence>
<reference evidence="9" key="1">
    <citation type="submission" date="2018-03" db="EMBL/GenBank/DDBJ databases">
        <authorList>
            <person name="Zecchin S."/>
        </authorList>
    </citation>
    <scope>NUCLEOTIDE SEQUENCE [LARGE SCALE GENOMIC DNA]</scope>
</reference>
<dbReference type="PANTHER" id="PTHR43738">
    <property type="entry name" value="ABC TRANSPORTER, MEMBRANE PROTEIN"/>
    <property type="match status" value="1"/>
</dbReference>
<dbReference type="AlphaFoldDB" id="A0A2U3QKA8"/>
<evidence type="ECO:0000313" key="8">
    <source>
        <dbReference type="EMBL" id="SPQ01828.1"/>
    </source>
</evidence>
<feature type="domain" description="ABC3 transporter permease C-terminal" evidence="7">
    <location>
        <begin position="272"/>
        <end position="393"/>
    </location>
</feature>
<dbReference type="Proteomes" id="UP000245125">
    <property type="component" value="Unassembled WGS sequence"/>
</dbReference>
<organism evidence="8 9">
    <name type="scientific">Candidatus Sulfobium mesophilum</name>
    <dbReference type="NCBI Taxonomy" id="2016548"/>
    <lineage>
        <taxon>Bacteria</taxon>
        <taxon>Pseudomonadati</taxon>
        <taxon>Nitrospirota</taxon>
        <taxon>Nitrospiria</taxon>
        <taxon>Nitrospirales</taxon>
        <taxon>Nitrospiraceae</taxon>
        <taxon>Candidatus Sulfobium</taxon>
    </lineage>
</organism>
<dbReference type="GO" id="GO:0005886">
    <property type="term" value="C:plasma membrane"/>
    <property type="evidence" value="ECO:0007669"/>
    <property type="project" value="UniProtKB-SubCell"/>
</dbReference>
<accession>A0A2U3QKA8</accession>
<gene>
    <name evidence="8" type="ORF">NBG4_730008</name>
</gene>
<keyword evidence="5 6" id="KW-0472">Membrane</keyword>
<dbReference type="InterPro" id="IPR003838">
    <property type="entry name" value="ABC3_permease_C"/>
</dbReference>
<feature type="transmembrane region" description="Helical" evidence="6">
    <location>
        <begin position="312"/>
        <end position="341"/>
    </location>
</feature>
<keyword evidence="2" id="KW-1003">Cell membrane</keyword>
<proteinExistence type="predicted"/>
<evidence type="ECO:0000256" key="6">
    <source>
        <dbReference type="SAM" id="Phobius"/>
    </source>
</evidence>
<feature type="transmembrane region" description="Helical" evidence="6">
    <location>
        <begin position="361"/>
        <end position="383"/>
    </location>
</feature>
<protein>
    <recommendedName>
        <fullName evidence="7">ABC3 transporter permease C-terminal domain-containing protein</fullName>
    </recommendedName>
</protein>
<evidence type="ECO:0000256" key="3">
    <source>
        <dbReference type="ARBA" id="ARBA00022692"/>
    </source>
</evidence>